<comment type="subcellular location">
    <subcellularLocation>
        <location evidence="1">Membrane</location>
        <topology evidence="1">Single-pass membrane protein</topology>
    </subcellularLocation>
</comment>
<dbReference type="GO" id="GO:0004674">
    <property type="term" value="F:protein serine/threonine kinase activity"/>
    <property type="evidence" value="ECO:0007669"/>
    <property type="project" value="UniProtKB-KW"/>
</dbReference>
<feature type="domain" description="Wall-associated receptor kinase C-terminal" evidence="12">
    <location>
        <begin position="155"/>
        <end position="246"/>
    </location>
</feature>
<evidence type="ECO:0000256" key="5">
    <source>
        <dbReference type="ARBA" id="ARBA00022989"/>
    </source>
</evidence>
<dbReference type="Gramene" id="KCW83885">
    <property type="protein sequence ID" value="KCW83885"/>
    <property type="gene ID" value="EUGRSUZ_B00737"/>
</dbReference>
<sequence>MNLHSFICGAGCRRLALVLVFTSLVYRAVSEDAQYEACAPRSCGYGPNIRYPFWISGEPESYCGHPDFEITCGGMLPVLNFSDSEFFYIKEIFYANHSILLVDAFVYHDTDTCGAPRHNISFERTPFNLSPTNDDFFFYYNCTSQPPDFTYPVDCASNSTHHSFAVFHEDVSQEIYLNSVISTCDSAVSVHVDVNNSTSLATMNYSAIMEMGFLLNWTAINCGNCEESEGRCGFKNSAFVCFCQDGPHSKSCNDGKWMREFFLFLLVD</sequence>
<evidence type="ECO:0000259" key="11">
    <source>
        <dbReference type="Pfam" id="PF13947"/>
    </source>
</evidence>
<dbReference type="PANTHER" id="PTHR33138:SF75">
    <property type="entry name" value="WALL-ASSOCIATED RECEPTOR KINASE GALACTURONAN-BINDING DOMAIN-CONTAINING PROTEIN"/>
    <property type="match status" value="1"/>
</dbReference>
<keyword evidence="3" id="KW-0812">Transmembrane</keyword>
<evidence type="ECO:0000259" key="12">
    <source>
        <dbReference type="Pfam" id="PF14380"/>
    </source>
</evidence>
<dbReference type="InterPro" id="IPR025287">
    <property type="entry name" value="WAK_GUB"/>
</dbReference>
<dbReference type="eggNOG" id="KOG1187">
    <property type="taxonomic scope" value="Eukaryota"/>
</dbReference>
<comment type="catalytic activity">
    <reaction evidence="9">
        <text>L-seryl-[protein] + ATP = O-phospho-L-seryl-[protein] + ADP + H(+)</text>
        <dbReference type="Rhea" id="RHEA:17989"/>
        <dbReference type="Rhea" id="RHEA-COMP:9863"/>
        <dbReference type="Rhea" id="RHEA-COMP:11604"/>
        <dbReference type="ChEBI" id="CHEBI:15378"/>
        <dbReference type="ChEBI" id="CHEBI:29999"/>
        <dbReference type="ChEBI" id="CHEBI:30616"/>
        <dbReference type="ChEBI" id="CHEBI:83421"/>
        <dbReference type="ChEBI" id="CHEBI:456216"/>
        <dbReference type="EC" id="2.7.11.1"/>
    </reaction>
</comment>
<dbReference type="Pfam" id="PF14380">
    <property type="entry name" value="WAK_assoc"/>
    <property type="match status" value="1"/>
</dbReference>
<keyword evidence="7" id="KW-0325">Glycoprotein</keyword>
<dbReference type="GO" id="GO:0016020">
    <property type="term" value="C:membrane"/>
    <property type="evidence" value="ECO:0007669"/>
    <property type="project" value="UniProtKB-SubCell"/>
</dbReference>
<evidence type="ECO:0000256" key="9">
    <source>
        <dbReference type="ARBA" id="ARBA00048679"/>
    </source>
</evidence>
<name>A0A059D102_EUCGR</name>
<dbReference type="InterPro" id="IPR032872">
    <property type="entry name" value="WAK_assoc_C"/>
</dbReference>
<dbReference type="Pfam" id="PF13947">
    <property type="entry name" value="GUB_WAK_bind"/>
    <property type="match status" value="1"/>
</dbReference>
<dbReference type="OMA" id="RCNSAND"/>
<gene>
    <name evidence="13" type="ORF">EUGRSUZ_B00737</name>
</gene>
<protein>
    <recommendedName>
        <fullName evidence="2">non-specific serine/threonine protein kinase</fullName>
        <ecNumber evidence="2">2.7.11.1</ecNumber>
    </recommendedName>
</protein>
<dbReference type="STRING" id="71139.A0A059D102"/>
<dbReference type="EC" id="2.7.11.1" evidence="2"/>
<keyword evidence="5" id="KW-1133">Transmembrane helix</keyword>
<accession>A0A059D102</accession>
<evidence type="ECO:0000256" key="3">
    <source>
        <dbReference type="ARBA" id="ARBA00022692"/>
    </source>
</evidence>
<evidence type="ECO:0000256" key="6">
    <source>
        <dbReference type="ARBA" id="ARBA00023136"/>
    </source>
</evidence>
<dbReference type="PANTHER" id="PTHR33138">
    <property type="entry name" value="OS01G0690200 PROTEIN"/>
    <property type="match status" value="1"/>
</dbReference>
<keyword evidence="4 10" id="KW-0732">Signal</keyword>
<reference evidence="13" key="1">
    <citation type="submission" date="2013-07" db="EMBL/GenBank/DDBJ databases">
        <title>The genome of Eucalyptus grandis.</title>
        <authorList>
            <person name="Schmutz J."/>
            <person name="Hayes R."/>
            <person name="Myburg A."/>
            <person name="Tuskan G."/>
            <person name="Grattapaglia D."/>
            <person name="Rokhsar D.S."/>
        </authorList>
    </citation>
    <scope>NUCLEOTIDE SEQUENCE</scope>
    <source>
        <tissue evidence="13">Leaf extractions</tissue>
    </source>
</reference>
<evidence type="ECO:0000256" key="4">
    <source>
        <dbReference type="ARBA" id="ARBA00022729"/>
    </source>
</evidence>
<dbReference type="AlphaFoldDB" id="A0A059D102"/>
<feature type="signal peptide" evidence="10">
    <location>
        <begin position="1"/>
        <end position="30"/>
    </location>
</feature>
<evidence type="ECO:0000256" key="2">
    <source>
        <dbReference type="ARBA" id="ARBA00012513"/>
    </source>
</evidence>
<feature type="domain" description="Wall-associated receptor kinase galacturonan-binding" evidence="11">
    <location>
        <begin position="38"/>
        <end position="103"/>
    </location>
</feature>
<evidence type="ECO:0000256" key="7">
    <source>
        <dbReference type="ARBA" id="ARBA00023180"/>
    </source>
</evidence>
<dbReference type="GO" id="GO:0030247">
    <property type="term" value="F:polysaccharide binding"/>
    <property type="evidence" value="ECO:0007669"/>
    <property type="project" value="InterPro"/>
</dbReference>
<keyword evidence="6" id="KW-0472">Membrane</keyword>
<proteinExistence type="predicted"/>
<comment type="catalytic activity">
    <reaction evidence="8">
        <text>L-threonyl-[protein] + ATP = O-phospho-L-threonyl-[protein] + ADP + H(+)</text>
        <dbReference type="Rhea" id="RHEA:46608"/>
        <dbReference type="Rhea" id="RHEA-COMP:11060"/>
        <dbReference type="Rhea" id="RHEA-COMP:11605"/>
        <dbReference type="ChEBI" id="CHEBI:15378"/>
        <dbReference type="ChEBI" id="CHEBI:30013"/>
        <dbReference type="ChEBI" id="CHEBI:30616"/>
        <dbReference type="ChEBI" id="CHEBI:61977"/>
        <dbReference type="ChEBI" id="CHEBI:456216"/>
        <dbReference type="EC" id="2.7.11.1"/>
    </reaction>
</comment>
<evidence type="ECO:0000256" key="10">
    <source>
        <dbReference type="SAM" id="SignalP"/>
    </source>
</evidence>
<organism evidence="13">
    <name type="scientific">Eucalyptus grandis</name>
    <name type="common">Flooded gum</name>
    <dbReference type="NCBI Taxonomy" id="71139"/>
    <lineage>
        <taxon>Eukaryota</taxon>
        <taxon>Viridiplantae</taxon>
        <taxon>Streptophyta</taxon>
        <taxon>Embryophyta</taxon>
        <taxon>Tracheophyta</taxon>
        <taxon>Spermatophyta</taxon>
        <taxon>Magnoliopsida</taxon>
        <taxon>eudicotyledons</taxon>
        <taxon>Gunneridae</taxon>
        <taxon>Pentapetalae</taxon>
        <taxon>rosids</taxon>
        <taxon>malvids</taxon>
        <taxon>Myrtales</taxon>
        <taxon>Myrtaceae</taxon>
        <taxon>Myrtoideae</taxon>
        <taxon>Eucalypteae</taxon>
        <taxon>Eucalyptus</taxon>
    </lineage>
</organism>
<evidence type="ECO:0000256" key="1">
    <source>
        <dbReference type="ARBA" id="ARBA00004167"/>
    </source>
</evidence>
<dbReference type="EMBL" id="KK198754">
    <property type="protein sequence ID" value="KCW83885.1"/>
    <property type="molecule type" value="Genomic_DNA"/>
</dbReference>
<dbReference type="InParanoid" id="A0A059D102"/>
<evidence type="ECO:0000256" key="8">
    <source>
        <dbReference type="ARBA" id="ARBA00047899"/>
    </source>
</evidence>
<evidence type="ECO:0000313" key="13">
    <source>
        <dbReference type="EMBL" id="KCW83885.1"/>
    </source>
</evidence>
<feature type="chain" id="PRO_5001574988" description="non-specific serine/threonine protein kinase" evidence="10">
    <location>
        <begin position="31"/>
        <end position="268"/>
    </location>
</feature>